<evidence type="ECO:0000313" key="4">
    <source>
        <dbReference type="Proteomes" id="UP000031512"/>
    </source>
</evidence>
<dbReference type="PANTHER" id="PTHR15350:SF2">
    <property type="entry name" value="EUKARYOTIC TRANSLATION INITIATION FACTOR 3 SUBUNIT M"/>
    <property type="match status" value="1"/>
</dbReference>
<dbReference type="PROSITE" id="PS50250">
    <property type="entry name" value="PCI"/>
    <property type="match status" value="1"/>
</dbReference>
<evidence type="ECO:0000313" key="3">
    <source>
        <dbReference type="EMBL" id="AFZ81513.1"/>
    </source>
</evidence>
<keyword evidence="4" id="KW-1185">Reference proteome</keyword>
<organism evidence="3 4">
    <name type="scientific">Theileria equi strain WA</name>
    <dbReference type="NCBI Taxonomy" id="1537102"/>
    <lineage>
        <taxon>Eukaryota</taxon>
        <taxon>Sar</taxon>
        <taxon>Alveolata</taxon>
        <taxon>Apicomplexa</taxon>
        <taxon>Aconoidasida</taxon>
        <taxon>Piroplasmida</taxon>
        <taxon>Theileriidae</taxon>
        <taxon>Theileria</taxon>
    </lineage>
</organism>
<accession>L0B200</accession>
<dbReference type="InterPro" id="IPR000717">
    <property type="entry name" value="PCI_dom"/>
</dbReference>
<dbReference type="Proteomes" id="UP000031512">
    <property type="component" value="Chromosome 3"/>
</dbReference>
<dbReference type="RefSeq" id="XP_004831179.1">
    <property type="nucleotide sequence ID" value="XM_004831122.1"/>
</dbReference>
<evidence type="ECO:0000256" key="1">
    <source>
        <dbReference type="ARBA" id="ARBA00008482"/>
    </source>
</evidence>
<dbReference type="GeneID" id="15806327"/>
<reference evidence="3 4" key="1">
    <citation type="journal article" date="2012" name="BMC Genomics">
        <title>Comparative genomic analysis and phylogenetic position of Theileria equi.</title>
        <authorList>
            <person name="Kappmeyer L.S."/>
            <person name="Thiagarajan M."/>
            <person name="Herndon D.R."/>
            <person name="Ramsay J.D."/>
            <person name="Caler E."/>
            <person name="Djikeng A."/>
            <person name="Gillespie J.J."/>
            <person name="Lau A.O."/>
            <person name="Roalson E.H."/>
            <person name="Silva J.C."/>
            <person name="Silva M.G."/>
            <person name="Suarez C.E."/>
            <person name="Ueti M.W."/>
            <person name="Nene V.M."/>
            <person name="Mealey R.H."/>
            <person name="Knowles D.P."/>
            <person name="Brayton K.A."/>
        </authorList>
    </citation>
    <scope>NUCLEOTIDE SEQUENCE [LARGE SCALE GENOMIC DNA]</scope>
    <source>
        <strain evidence="3 4">WA</strain>
    </source>
</reference>
<dbReference type="AlphaFoldDB" id="L0B200"/>
<gene>
    <name evidence="3" type="ORF">BEWA_009260</name>
</gene>
<dbReference type="KEGG" id="beq:BEWA_009260"/>
<dbReference type="InterPro" id="IPR045237">
    <property type="entry name" value="COPS7/eIF3m"/>
</dbReference>
<dbReference type="GO" id="GO:0005852">
    <property type="term" value="C:eukaryotic translation initiation factor 3 complex"/>
    <property type="evidence" value="ECO:0007669"/>
    <property type="project" value="TreeGrafter"/>
</dbReference>
<sequence>MTTFVPLSQDTEGAVSSASLGDWVLGIIKVRSPSKTASYYSQLLDQFQEVDGEQVIKEAFQLFELLLSENMMIFEFLADAKEHGSTPIQSIDQSSKAETEVSVKYLDALKQVEEYFTVLMYVLQLRFTSSGQIEKAGSLLLDAIKNGDTFIELRLRLLQMLYNSVESTLPLRATIYVSILEFAAKHGIFHTLVGIVLHVEEWMVEWSIDKKCKIHIFHIIAHEFDKLGKQDLAYKFWKKRVEFCDEPELFSTKDNIDATVTFCIRSLKSEDTLYFDQLLLMPAVSHLLSTQFSPLVVLLNIFIKGTNEDLEKYAKQHGTFLESLDLPLSLLRSKMSLLSLASLCQNESEVSIAKVQELLGISEEEAEHVIVTAITKGVLDALIDQKTKRVIIRSVMHREFSTEELKALHGHLLRWKSCLADIARWST</sequence>
<feature type="domain" description="PCI" evidence="2">
    <location>
        <begin position="232"/>
        <end position="397"/>
    </location>
</feature>
<name>L0B200_THEEQ</name>
<dbReference type="PANTHER" id="PTHR15350">
    <property type="entry name" value="COP9 SIGNALOSOME COMPLEX SUBUNIT 7/DENDRITIC CELL PROTEIN GA17"/>
    <property type="match status" value="1"/>
</dbReference>
<dbReference type="EMBL" id="CP001670">
    <property type="protein sequence ID" value="AFZ81513.1"/>
    <property type="molecule type" value="Genomic_DNA"/>
</dbReference>
<dbReference type="VEuPathDB" id="PiroplasmaDB:BEWA_009260"/>
<dbReference type="Pfam" id="PF01399">
    <property type="entry name" value="PCI"/>
    <property type="match status" value="1"/>
</dbReference>
<dbReference type="STRING" id="1537102.L0B200"/>
<protein>
    <submittedName>
        <fullName evidence="3">PCI domain-containing protein</fullName>
    </submittedName>
</protein>
<dbReference type="eggNOG" id="KOG2753">
    <property type="taxonomic scope" value="Eukaryota"/>
</dbReference>
<dbReference type="SMART" id="SM00088">
    <property type="entry name" value="PINT"/>
    <property type="match status" value="1"/>
</dbReference>
<comment type="similarity">
    <text evidence="1">Belongs to the CSN7/EIF3M family. CSN7 subfamily.</text>
</comment>
<dbReference type="GO" id="GO:0002183">
    <property type="term" value="P:cytoplasmic translational initiation"/>
    <property type="evidence" value="ECO:0007669"/>
    <property type="project" value="TreeGrafter"/>
</dbReference>
<dbReference type="InterPro" id="IPR036390">
    <property type="entry name" value="WH_DNA-bd_sf"/>
</dbReference>
<proteinExistence type="inferred from homology"/>
<evidence type="ECO:0000259" key="2">
    <source>
        <dbReference type="PROSITE" id="PS50250"/>
    </source>
</evidence>
<dbReference type="SUPFAM" id="SSF46785">
    <property type="entry name" value="Winged helix' DNA-binding domain"/>
    <property type="match status" value="1"/>
</dbReference>
<dbReference type="OrthoDB" id="10267031at2759"/>